<dbReference type="InterPro" id="IPR029058">
    <property type="entry name" value="AB_hydrolase_fold"/>
</dbReference>
<dbReference type="OrthoDB" id="9799612at2"/>
<dbReference type="SUPFAM" id="SSF53474">
    <property type="entry name" value="alpha/beta-Hydrolases"/>
    <property type="match status" value="1"/>
</dbReference>
<protein>
    <submittedName>
        <fullName evidence="3">Pimeloyl-ACP methyl ester carboxylesterase</fullName>
    </submittedName>
</protein>
<dbReference type="AlphaFoldDB" id="A0A4Q7P4L6"/>
<comment type="similarity">
    <text evidence="1">Belongs to the AB hydrolase superfamily. Bacterial non-heme haloperoxidase / perhydrolase family.</text>
</comment>
<feature type="domain" description="AB hydrolase-1" evidence="2">
    <location>
        <begin position="25"/>
        <end position="261"/>
    </location>
</feature>
<accession>A0A4Q7P4L6</accession>
<keyword evidence="4" id="KW-1185">Reference proteome</keyword>
<dbReference type="EMBL" id="SGXE01000002">
    <property type="protein sequence ID" value="RZS93632.1"/>
    <property type="molecule type" value="Genomic_DNA"/>
</dbReference>
<organism evidence="3 4">
    <name type="scientific">Aquimarina brevivitae</name>
    <dbReference type="NCBI Taxonomy" id="323412"/>
    <lineage>
        <taxon>Bacteria</taxon>
        <taxon>Pseudomonadati</taxon>
        <taxon>Bacteroidota</taxon>
        <taxon>Flavobacteriia</taxon>
        <taxon>Flavobacteriales</taxon>
        <taxon>Flavobacteriaceae</taxon>
        <taxon>Aquimarina</taxon>
    </lineage>
</organism>
<sequence>MPFITHETKEQNVDLYFKDYGHGQPVVLIHGWPLSHRAWEQQIWAVVEAGYRCIAYDRRGFGHSDEPWDGFDYSTLASDLHSIITKLELKDAILVGFSMGGGEVVRYCTDYGTDNISKVALISSIIPLVAQKPDNPDGVPQKELDNIMKALQNDRVDFLTDFHKNFYNYDQLKDRVSQAQLEYDWTIAAEASPRATIQAAKAWAETDFRSELKNVNVPCLIVHGDADNIVPIETSADQAAKHIENNTYKIIKNAPHGLNVTHKHELNDALLSFIKQDVKELIA</sequence>
<dbReference type="RefSeq" id="WP_130286751.1">
    <property type="nucleotide sequence ID" value="NZ_SGXE01000002.1"/>
</dbReference>
<dbReference type="Proteomes" id="UP000292262">
    <property type="component" value="Unassembled WGS sequence"/>
</dbReference>
<evidence type="ECO:0000313" key="4">
    <source>
        <dbReference type="Proteomes" id="UP000292262"/>
    </source>
</evidence>
<dbReference type="PRINTS" id="PR00412">
    <property type="entry name" value="EPOXHYDRLASE"/>
</dbReference>
<dbReference type="Gene3D" id="3.40.50.1820">
    <property type="entry name" value="alpha/beta hydrolase"/>
    <property type="match status" value="1"/>
</dbReference>
<proteinExistence type="inferred from homology"/>
<evidence type="ECO:0000256" key="1">
    <source>
        <dbReference type="ARBA" id="ARBA00038128"/>
    </source>
</evidence>
<dbReference type="InterPro" id="IPR000073">
    <property type="entry name" value="AB_hydrolase_1"/>
</dbReference>
<dbReference type="Pfam" id="PF00561">
    <property type="entry name" value="Abhydrolase_1"/>
    <property type="match status" value="1"/>
</dbReference>
<dbReference type="FunFam" id="3.40.50.1820:FF:000205">
    <property type="entry name" value="Non-haem bromoperoxidase BPO-A2"/>
    <property type="match status" value="1"/>
</dbReference>
<evidence type="ECO:0000313" key="3">
    <source>
        <dbReference type="EMBL" id="RZS93632.1"/>
    </source>
</evidence>
<reference evidence="3 4" key="1">
    <citation type="submission" date="2019-02" db="EMBL/GenBank/DDBJ databases">
        <title>Genomic Encyclopedia of Type Strains, Phase IV (KMG-IV): sequencing the most valuable type-strain genomes for metagenomic binning, comparative biology and taxonomic classification.</title>
        <authorList>
            <person name="Goeker M."/>
        </authorList>
    </citation>
    <scope>NUCLEOTIDE SEQUENCE [LARGE SCALE GENOMIC DNA]</scope>
    <source>
        <strain evidence="3 4">DSM 17196</strain>
    </source>
</reference>
<dbReference type="PRINTS" id="PR00111">
    <property type="entry name" value="ABHYDROLASE"/>
</dbReference>
<dbReference type="InterPro" id="IPR000639">
    <property type="entry name" value="Epox_hydrolase-like"/>
</dbReference>
<dbReference type="PANTHER" id="PTHR43433:SF4">
    <property type="entry name" value="NON-HEME CHLOROPEROXIDASE-RELATED"/>
    <property type="match status" value="1"/>
</dbReference>
<evidence type="ECO:0000259" key="2">
    <source>
        <dbReference type="Pfam" id="PF00561"/>
    </source>
</evidence>
<dbReference type="GO" id="GO:0003824">
    <property type="term" value="F:catalytic activity"/>
    <property type="evidence" value="ECO:0007669"/>
    <property type="project" value="InterPro"/>
</dbReference>
<name>A0A4Q7P4L6_9FLAO</name>
<dbReference type="PANTHER" id="PTHR43433">
    <property type="entry name" value="HYDROLASE, ALPHA/BETA FOLD FAMILY PROTEIN"/>
    <property type="match status" value="1"/>
</dbReference>
<comment type="caution">
    <text evidence="3">The sequence shown here is derived from an EMBL/GenBank/DDBJ whole genome shotgun (WGS) entry which is preliminary data.</text>
</comment>
<dbReference type="InterPro" id="IPR050471">
    <property type="entry name" value="AB_hydrolase"/>
</dbReference>
<gene>
    <name evidence="3" type="ORF">EV197_2212</name>
</gene>